<dbReference type="Pfam" id="PF21833">
    <property type="entry name" value="DUF6893"/>
    <property type="match status" value="1"/>
</dbReference>
<name>A0ABW3XD13_9ACTN</name>
<gene>
    <name evidence="1" type="ORF">ACFQ5X_17035</name>
</gene>
<evidence type="ECO:0000313" key="1">
    <source>
        <dbReference type="EMBL" id="MFD1307547.1"/>
    </source>
</evidence>
<dbReference type="InterPro" id="IPR054188">
    <property type="entry name" value="DUF6893"/>
</dbReference>
<reference evidence="2" key="1">
    <citation type="journal article" date="2019" name="Int. J. Syst. Evol. Microbiol.">
        <title>The Global Catalogue of Microorganisms (GCM) 10K type strain sequencing project: providing services to taxonomists for standard genome sequencing and annotation.</title>
        <authorList>
            <consortium name="The Broad Institute Genomics Platform"/>
            <consortium name="The Broad Institute Genome Sequencing Center for Infectious Disease"/>
            <person name="Wu L."/>
            <person name="Ma J."/>
        </authorList>
    </citation>
    <scope>NUCLEOTIDE SEQUENCE [LARGE SCALE GENOMIC DNA]</scope>
    <source>
        <strain evidence="2">CGMCC 4.7020</strain>
    </source>
</reference>
<evidence type="ECO:0000313" key="2">
    <source>
        <dbReference type="Proteomes" id="UP001597058"/>
    </source>
</evidence>
<protein>
    <submittedName>
        <fullName evidence="1">DUF6893 family small protein</fullName>
    </submittedName>
</protein>
<dbReference type="EMBL" id="JBHTMM010000019">
    <property type="protein sequence ID" value="MFD1307547.1"/>
    <property type="molecule type" value="Genomic_DNA"/>
</dbReference>
<comment type="caution">
    <text evidence="1">The sequence shown here is derived from an EMBL/GenBank/DDBJ whole genome shotgun (WGS) entry which is preliminary data.</text>
</comment>
<keyword evidence="2" id="KW-1185">Reference proteome</keyword>
<organism evidence="1 2">
    <name type="scientific">Streptomyces kaempferi</name>
    <dbReference type="NCBI Taxonomy" id="333725"/>
    <lineage>
        <taxon>Bacteria</taxon>
        <taxon>Bacillati</taxon>
        <taxon>Actinomycetota</taxon>
        <taxon>Actinomycetes</taxon>
        <taxon>Kitasatosporales</taxon>
        <taxon>Streptomycetaceae</taxon>
        <taxon>Streptomyces</taxon>
    </lineage>
</organism>
<accession>A0ABW3XD13</accession>
<proteinExistence type="predicted"/>
<dbReference type="RefSeq" id="WP_381242641.1">
    <property type="nucleotide sequence ID" value="NZ_JBHSKH010000136.1"/>
</dbReference>
<sequence>MIKTLVGGVVAAVVAAVLVQSLPDIRRYLRMRSM</sequence>
<dbReference type="Proteomes" id="UP001597058">
    <property type="component" value="Unassembled WGS sequence"/>
</dbReference>